<dbReference type="InterPro" id="IPR013784">
    <property type="entry name" value="Carb-bd-like_fold"/>
</dbReference>
<evidence type="ECO:0000259" key="9">
    <source>
        <dbReference type="Pfam" id="PF00082"/>
    </source>
</evidence>
<evidence type="ECO:0000256" key="6">
    <source>
        <dbReference type="RuleBase" id="RU003355"/>
    </source>
</evidence>
<dbReference type="Gene3D" id="2.60.40.1120">
    <property type="entry name" value="Carboxypeptidase-like, regulatory domain"/>
    <property type="match status" value="2"/>
</dbReference>
<dbReference type="SUPFAM" id="SSF49452">
    <property type="entry name" value="Starch-binding domain-like"/>
    <property type="match status" value="1"/>
</dbReference>
<dbReference type="InterPro" id="IPR022398">
    <property type="entry name" value="Peptidase_S8_His-AS"/>
</dbReference>
<accession>A0ABY4FUA4</accession>
<dbReference type="PANTHER" id="PTHR43806:SF11">
    <property type="entry name" value="CEREVISIN-RELATED"/>
    <property type="match status" value="1"/>
</dbReference>
<keyword evidence="8" id="KW-1133">Transmembrane helix</keyword>
<evidence type="ECO:0000256" key="1">
    <source>
        <dbReference type="ARBA" id="ARBA00011073"/>
    </source>
</evidence>
<dbReference type="PROSITE" id="PS51892">
    <property type="entry name" value="SUBTILASE"/>
    <property type="match status" value="1"/>
</dbReference>
<proteinExistence type="inferred from homology"/>
<evidence type="ECO:0000313" key="11">
    <source>
        <dbReference type="Proteomes" id="UP000831775"/>
    </source>
</evidence>
<dbReference type="Pfam" id="PF13620">
    <property type="entry name" value="CarboxypepD_reg"/>
    <property type="match status" value="2"/>
</dbReference>
<feature type="region of interest" description="Disordered" evidence="7">
    <location>
        <begin position="1203"/>
        <end position="1237"/>
    </location>
</feature>
<evidence type="ECO:0000256" key="8">
    <source>
        <dbReference type="SAM" id="Phobius"/>
    </source>
</evidence>
<keyword evidence="4 5" id="KW-0720">Serine protease</keyword>
<gene>
    <name evidence="10" type="ORF">MUN76_12615</name>
</gene>
<dbReference type="Gene3D" id="3.40.50.200">
    <property type="entry name" value="Peptidase S8/S53 domain"/>
    <property type="match status" value="1"/>
</dbReference>
<evidence type="ECO:0000256" key="4">
    <source>
        <dbReference type="ARBA" id="ARBA00022825"/>
    </source>
</evidence>
<dbReference type="InterPro" id="IPR008969">
    <property type="entry name" value="CarboxyPept-like_regulatory"/>
</dbReference>
<dbReference type="InterPro" id="IPR015500">
    <property type="entry name" value="Peptidase_S8_subtilisin-rel"/>
</dbReference>
<feature type="compositionally biased region" description="Low complexity" evidence="7">
    <location>
        <begin position="1206"/>
        <end position="1218"/>
    </location>
</feature>
<feature type="compositionally biased region" description="Low complexity" evidence="7">
    <location>
        <begin position="1225"/>
        <end position="1237"/>
    </location>
</feature>
<evidence type="ECO:0000256" key="3">
    <source>
        <dbReference type="ARBA" id="ARBA00022801"/>
    </source>
</evidence>
<dbReference type="InterPro" id="IPR036852">
    <property type="entry name" value="Peptidase_S8/S53_dom_sf"/>
</dbReference>
<feature type="region of interest" description="Disordered" evidence="7">
    <location>
        <begin position="71"/>
        <end position="120"/>
    </location>
</feature>
<evidence type="ECO:0000256" key="5">
    <source>
        <dbReference type="PROSITE-ProRule" id="PRU01240"/>
    </source>
</evidence>
<dbReference type="RefSeq" id="WP_244685127.1">
    <property type="nucleotide sequence ID" value="NZ_CP095043.1"/>
</dbReference>
<comment type="similarity">
    <text evidence="1 5 6">Belongs to the peptidase S8 family.</text>
</comment>
<dbReference type="Proteomes" id="UP000831775">
    <property type="component" value="Chromosome"/>
</dbReference>
<dbReference type="PROSITE" id="PS00138">
    <property type="entry name" value="SUBTILASE_SER"/>
    <property type="match status" value="1"/>
</dbReference>
<dbReference type="SUPFAM" id="SSF52743">
    <property type="entry name" value="Subtilisin-like"/>
    <property type="match status" value="1"/>
</dbReference>
<keyword evidence="11" id="KW-1185">Reference proteome</keyword>
<dbReference type="InterPro" id="IPR023827">
    <property type="entry name" value="Peptidase_S8_Asp-AS"/>
</dbReference>
<feature type="active site" description="Charge relay system" evidence="5">
    <location>
        <position position="335"/>
    </location>
</feature>
<feature type="region of interest" description="Disordered" evidence="7">
    <location>
        <begin position="986"/>
        <end position="1046"/>
    </location>
</feature>
<reference evidence="10 11" key="1">
    <citation type="submission" date="2022-04" db="EMBL/GenBank/DDBJ databases">
        <title>Leucobacter sp. isolated from rhizosphere of onion.</title>
        <authorList>
            <person name="Won M."/>
            <person name="Lee C.-M."/>
            <person name="Woen H.-Y."/>
            <person name="Kwon S.-W."/>
        </authorList>
    </citation>
    <scope>NUCLEOTIDE SEQUENCE [LARGE SCALE GENOMIC DNA]</scope>
    <source>
        <strain evidence="10 11">H25R-14</strain>
    </source>
</reference>
<sequence length="1237" mass="124519">MSPNPVASTRRTRRTAVIALTGLALLLGIALPPGGPLAGTTSGLLAPSAEPAAIDPALQALVAPGQNADTEALGAPASREAADGASGATGTDTTESGATEPGATESDGAEPDAPEDWVDPDTGAAEILVLFDDSGVPAAAEGSPELAADALASQADAQWDAAERGLTALEREHDVEVLNRFWVTSAVLVSAVPSEPVLAALAALPGARDVVPNYTVEGLAEDPPVELESPSIPAEAYTVDPAAAEAAAEVVADPDAPITYGLERINADDAWRDFGAAGAGVRVAVLDTGVDATHPDIASHLVGRGTGDPSFPGGWINFDRTGKPVVSTPTDPGSHGTHVAGTILGGDASGTQIGVAPEAELMAANVLSGGGSSAKIFSALQWVLAPYDGTGKPAGRAADVINMSLGSGAYDASLIQPIRNLREAGVFPAIAIGNAPCGPNGTSSPGDIYEAFGVGMTNSADEVDPGSCGAVTHWPAATAEQYGWPTAFAKPDASAPGAKVFSAIPGGRWGESTGTSMATPHVAGAVALIRSAQAGLSVDEIATALESTAWHPNPDATEPDTRYGAGRIDVHAAIAAVRGEAGVAGRILDAATGLPVSGATVSYGAHGETWTTDATGRFTARLVPGEYTLTVERFGYTSAQSGVLTVTAGVFQTLELPLTQITVGALRGVVVDHATDAPLPGATVAVVGQTISTVTAADGSYEIPGLPIGAYQLRATADGTQESISAAAPVRAALTTTVNFRLAKMQRVLVLGDNGDRTSTLLSENGLLAESARALPADPAALAAYDAVLWDTPEAATAEQLTAAIAATDAAGTGVIWLDLGADEQSGIATLHRLQGDPATRGAANDRTLSATGYRITQPHEIFAGGMLSPDSLQPGSVLRQNTASGGPKFTAWFEELTGVQPTVLAEAVVLRDAEGSGTVVEPLGSGIAVDQRATNRHLFLSLHGSSTAVDARSWSLASAQVLLNGITWAAPAAVQAPAPEIILPVPPVVPPDGGTNPRPQKPPVSTPAEPAVQLPAASPSATSAAGSRAPSTQSVPKPEFVPDPPVASSDLLTSENAGGVTARVENGIAYVTIPDAKPGDWFFLHVYPTKTAVDWIRVNDDGELRIDVARIPGGEYRFAFTAADSSFAGWVAVRIPGAAERAAEAAQLTTVVEDVDAATTAGIAGFRLSPAEQLMLLGAALILLAAAGVTLLGTRRPAAGLPGTAGVPVAAPGTSAPGAPPPGRAASGSAPQGPVS</sequence>
<name>A0ABY4FUA4_9MICO</name>
<feature type="active site" description="Charge relay system" evidence="5">
    <location>
        <position position="516"/>
    </location>
</feature>
<dbReference type="PANTHER" id="PTHR43806">
    <property type="entry name" value="PEPTIDASE S8"/>
    <property type="match status" value="1"/>
</dbReference>
<keyword evidence="8" id="KW-0812">Transmembrane</keyword>
<feature type="transmembrane region" description="Helical" evidence="8">
    <location>
        <begin position="1175"/>
        <end position="1194"/>
    </location>
</feature>
<dbReference type="InterPro" id="IPR050131">
    <property type="entry name" value="Peptidase_S8_subtilisin-like"/>
</dbReference>
<dbReference type="InterPro" id="IPR000209">
    <property type="entry name" value="Peptidase_S8/S53_dom"/>
</dbReference>
<evidence type="ECO:0000256" key="7">
    <source>
        <dbReference type="SAM" id="MobiDB-lite"/>
    </source>
</evidence>
<feature type="compositionally biased region" description="Acidic residues" evidence="7">
    <location>
        <begin position="107"/>
        <end position="119"/>
    </location>
</feature>
<feature type="active site" description="Charge relay system" evidence="5">
    <location>
        <position position="287"/>
    </location>
</feature>
<keyword evidence="2 5" id="KW-0645">Protease</keyword>
<dbReference type="PROSITE" id="PS00137">
    <property type="entry name" value="SUBTILASE_HIS"/>
    <property type="match status" value="1"/>
</dbReference>
<dbReference type="SUPFAM" id="SSF49464">
    <property type="entry name" value="Carboxypeptidase regulatory domain-like"/>
    <property type="match status" value="1"/>
</dbReference>
<organism evidence="10 11">
    <name type="scientific">Leucobacter rhizosphaerae</name>
    <dbReference type="NCBI Taxonomy" id="2932245"/>
    <lineage>
        <taxon>Bacteria</taxon>
        <taxon>Bacillati</taxon>
        <taxon>Actinomycetota</taxon>
        <taxon>Actinomycetes</taxon>
        <taxon>Micrococcales</taxon>
        <taxon>Microbacteriaceae</taxon>
        <taxon>Leucobacter</taxon>
    </lineage>
</organism>
<keyword evidence="8" id="KW-0472">Membrane</keyword>
<feature type="compositionally biased region" description="Low complexity" evidence="7">
    <location>
        <begin position="83"/>
        <end position="99"/>
    </location>
</feature>
<feature type="compositionally biased region" description="Low complexity" evidence="7">
    <location>
        <begin position="1016"/>
        <end position="1032"/>
    </location>
</feature>
<protein>
    <submittedName>
        <fullName evidence="10">S8 family serine peptidase</fullName>
    </submittedName>
</protein>
<evidence type="ECO:0000313" key="10">
    <source>
        <dbReference type="EMBL" id="UOQ59878.1"/>
    </source>
</evidence>
<evidence type="ECO:0000256" key="2">
    <source>
        <dbReference type="ARBA" id="ARBA00022670"/>
    </source>
</evidence>
<keyword evidence="3 5" id="KW-0378">Hydrolase</keyword>
<dbReference type="InterPro" id="IPR023828">
    <property type="entry name" value="Peptidase_S8_Ser-AS"/>
</dbReference>
<dbReference type="Pfam" id="PF00082">
    <property type="entry name" value="Peptidase_S8"/>
    <property type="match status" value="1"/>
</dbReference>
<feature type="domain" description="Peptidase S8/S53" evidence="9">
    <location>
        <begin position="278"/>
        <end position="566"/>
    </location>
</feature>
<dbReference type="PRINTS" id="PR00723">
    <property type="entry name" value="SUBTILISIN"/>
</dbReference>
<dbReference type="EMBL" id="CP095043">
    <property type="protein sequence ID" value="UOQ59878.1"/>
    <property type="molecule type" value="Genomic_DNA"/>
</dbReference>
<dbReference type="PROSITE" id="PS00136">
    <property type="entry name" value="SUBTILASE_ASP"/>
    <property type="match status" value="1"/>
</dbReference>